<reference evidence="4 5" key="1">
    <citation type="submission" date="2015-07" db="EMBL/GenBank/DDBJ databases">
        <title>Genome analysis of myxobacterium Chondromyces crocatus Cm c5 reveals a high potential for natural compound synthesis and the genetic basis for the loss of fruiting body formation.</title>
        <authorList>
            <person name="Zaburannyi N."/>
            <person name="Bunk B."/>
            <person name="Maier J."/>
            <person name="Overmann J."/>
            <person name="Mueller R."/>
        </authorList>
    </citation>
    <scope>NUCLEOTIDE SEQUENCE [LARGE SCALE GENOMIC DNA]</scope>
    <source>
        <strain evidence="4 5">Cm c5</strain>
    </source>
</reference>
<gene>
    <name evidence="4" type="ORF">CMC5_082620</name>
</gene>
<dbReference type="CDD" id="cd04301">
    <property type="entry name" value="NAT_SF"/>
    <property type="match status" value="1"/>
</dbReference>
<dbReference type="Pfam" id="PF13508">
    <property type="entry name" value="Acetyltransf_7"/>
    <property type="match status" value="1"/>
</dbReference>
<dbReference type="Gene3D" id="3.40.630.30">
    <property type="match status" value="1"/>
</dbReference>
<dbReference type="InterPro" id="IPR016181">
    <property type="entry name" value="Acyl_CoA_acyltransferase"/>
</dbReference>
<dbReference type="OrthoDB" id="572496at2"/>
<evidence type="ECO:0000313" key="5">
    <source>
        <dbReference type="Proteomes" id="UP000067626"/>
    </source>
</evidence>
<evidence type="ECO:0000259" key="3">
    <source>
        <dbReference type="PROSITE" id="PS51186"/>
    </source>
</evidence>
<dbReference type="InterPro" id="IPR000182">
    <property type="entry name" value="GNAT_dom"/>
</dbReference>
<protein>
    <submittedName>
        <fullName evidence="4">Acetyltransferase</fullName>
        <ecNumber evidence="4">2.3.1.-</ecNumber>
    </submittedName>
</protein>
<dbReference type="PROSITE" id="PS51186">
    <property type="entry name" value="GNAT"/>
    <property type="match status" value="1"/>
</dbReference>
<dbReference type="EMBL" id="CP012159">
    <property type="protein sequence ID" value="AKT44024.1"/>
    <property type="molecule type" value="Genomic_DNA"/>
</dbReference>
<sequence length="172" mass="19108">MHWTIRSARYGDLDRLPEVERDAGARFRDVGLPRIAEAAPTPIAQLERARGTGLLWIAADESDMPVGFVMSSRVPSWIYLAEIAVITRASGHGIGRSLIDEVKATATREGLLGVVLRTYAQVPWNAPYYVRLGFEELAEALVPEALIDIPQREPELGLDPKARLFMAWRASK</sequence>
<evidence type="ECO:0000256" key="1">
    <source>
        <dbReference type="ARBA" id="ARBA00022679"/>
    </source>
</evidence>
<organism evidence="4 5">
    <name type="scientific">Chondromyces crocatus</name>
    <dbReference type="NCBI Taxonomy" id="52"/>
    <lineage>
        <taxon>Bacteria</taxon>
        <taxon>Pseudomonadati</taxon>
        <taxon>Myxococcota</taxon>
        <taxon>Polyangia</taxon>
        <taxon>Polyangiales</taxon>
        <taxon>Polyangiaceae</taxon>
        <taxon>Chondromyces</taxon>
    </lineage>
</organism>
<keyword evidence="2 4" id="KW-0012">Acyltransferase</keyword>
<evidence type="ECO:0000256" key="2">
    <source>
        <dbReference type="ARBA" id="ARBA00023315"/>
    </source>
</evidence>
<evidence type="ECO:0000313" key="4">
    <source>
        <dbReference type="EMBL" id="AKT44024.1"/>
    </source>
</evidence>
<dbReference type="EC" id="2.3.1.-" evidence="4"/>
<proteinExistence type="predicted"/>
<dbReference type="STRING" id="52.CMC5_082620"/>
<name>A0A0K1ET94_CHOCO</name>
<dbReference type="GO" id="GO:0016747">
    <property type="term" value="F:acyltransferase activity, transferring groups other than amino-acyl groups"/>
    <property type="evidence" value="ECO:0007669"/>
    <property type="project" value="InterPro"/>
</dbReference>
<dbReference type="RefSeq" id="WP_050435418.1">
    <property type="nucleotide sequence ID" value="NZ_CP012159.1"/>
</dbReference>
<feature type="domain" description="N-acetyltransferase" evidence="3">
    <location>
        <begin position="3"/>
        <end position="153"/>
    </location>
</feature>
<accession>A0A0K1ET94</accession>
<keyword evidence="1 4" id="KW-0808">Transferase</keyword>
<dbReference type="PANTHER" id="PTHR43800">
    <property type="entry name" value="PEPTIDYL-LYSINE N-ACETYLTRANSFERASE YJAB"/>
    <property type="match status" value="1"/>
</dbReference>
<dbReference type="Proteomes" id="UP000067626">
    <property type="component" value="Chromosome"/>
</dbReference>
<dbReference type="AlphaFoldDB" id="A0A0K1ET94"/>
<dbReference type="SUPFAM" id="SSF55729">
    <property type="entry name" value="Acyl-CoA N-acyltransferases (Nat)"/>
    <property type="match status" value="1"/>
</dbReference>
<dbReference type="KEGG" id="ccro:CMC5_082620"/>
<keyword evidence="5" id="KW-1185">Reference proteome</keyword>
<dbReference type="PANTHER" id="PTHR43800:SF1">
    <property type="entry name" value="PEPTIDYL-LYSINE N-ACETYLTRANSFERASE YJAB"/>
    <property type="match status" value="1"/>
</dbReference>